<name>A0A388T1L8_9ACTN</name>
<dbReference type="EMBL" id="BGZL01000008">
    <property type="protein sequence ID" value="GBQ01890.1"/>
    <property type="molecule type" value="Genomic_DNA"/>
</dbReference>
<dbReference type="RefSeq" id="WP_245991337.1">
    <property type="nucleotide sequence ID" value="NZ_BGZL01000008.1"/>
</dbReference>
<comment type="caution">
    <text evidence="2">The sequence shown here is derived from an EMBL/GenBank/DDBJ whole genome shotgun (WGS) entry which is preliminary data.</text>
</comment>
<gene>
    <name evidence="2" type="ORF">SSP531S_33390</name>
</gene>
<organism evidence="2 3">
    <name type="scientific">Streptomyces spongiicola</name>
    <dbReference type="NCBI Taxonomy" id="1690221"/>
    <lineage>
        <taxon>Bacteria</taxon>
        <taxon>Bacillati</taxon>
        <taxon>Actinomycetota</taxon>
        <taxon>Actinomycetes</taxon>
        <taxon>Kitasatosporales</taxon>
        <taxon>Streptomycetaceae</taxon>
        <taxon>Streptomyces</taxon>
    </lineage>
</organism>
<dbReference type="AlphaFoldDB" id="A0A388T1L8"/>
<feature type="region of interest" description="Disordered" evidence="1">
    <location>
        <begin position="31"/>
        <end position="58"/>
    </location>
</feature>
<dbReference type="Proteomes" id="UP000265354">
    <property type="component" value="Unassembled WGS sequence"/>
</dbReference>
<proteinExistence type="predicted"/>
<protein>
    <submittedName>
        <fullName evidence="2">Uncharacterized protein</fullName>
    </submittedName>
</protein>
<evidence type="ECO:0000256" key="1">
    <source>
        <dbReference type="SAM" id="MobiDB-lite"/>
    </source>
</evidence>
<accession>A0A388T1L8</accession>
<sequence length="58" mass="6639">MPRFLPESEPEALLADREWVPDGLAACERLRRNRPRERRSGAGRDPGGARALGWKRVR</sequence>
<reference evidence="2 3" key="1">
    <citation type="submission" date="2018-07" db="EMBL/GenBank/DDBJ databases">
        <title>Whole Genome Shotgun Sequence of Streptomyces spongiicola strain 531S.</title>
        <authorList>
            <person name="Dohra H."/>
            <person name="Kodani S."/>
        </authorList>
    </citation>
    <scope>NUCLEOTIDE SEQUENCE [LARGE SCALE GENOMIC DNA]</scope>
    <source>
        <strain evidence="2 3">531S</strain>
    </source>
</reference>
<evidence type="ECO:0000313" key="3">
    <source>
        <dbReference type="Proteomes" id="UP000265354"/>
    </source>
</evidence>
<evidence type="ECO:0000313" key="2">
    <source>
        <dbReference type="EMBL" id="GBQ01890.1"/>
    </source>
</evidence>